<sequence>MTIDLVLKGIDYIIKLLERREKRAKDRQEKIFAPLFADLCSIDQNYNQLFLSIQQLFPFDIEPPTANTQAQVRAACEKIREMRVAFASTRQRISAVASELQLMDELSQAERDFLQAVVDYLPCGELRLHAEAHANASDMTRATLLLDLLYENLEEQNTRQVVDRTVAINNKLWREVCRAYSTLSYAAAG</sequence>
<dbReference type="EMBL" id="JACEZS010000017">
    <property type="protein sequence ID" value="MBA5607386.1"/>
    <property type="molecule type" value="Genomic_DNA"/>
</dbReference>
<accession>A0A7W2I8B9</accession>
<dbReference type="AlphaFoldDB" id="A0A7W2I8B9"/>
<evidence type="ECO:0000313" key="1">
    <source>
        <dbReference type="EMBL" id="MBA5607386.1"/>
    </source>
</evidence>
<protein>
    <submittedName>
        <fullName evidence="1">Uncharacterized protein</fullName>
    </submittedName>
</protein>
<comment type="caution">
    <text evidence="1">The sequence shown here is derived from an EMBL/GenBank/DDBJ whole genome shotgun (WGS) entry which is preliminary data.</text>
</comment>
<gene>
    <name evidence="1" type="ORF">H3H36_18680</name>
</gene>
<keyword evidence="2" id="KW-1185">Reference proteome</keyword>
<name>A0A7W2I8B9_9BURK</name>
<reference evidence="1 2" key="1">
    <citation type="submission" date="2020-07" db="EMBL/GenBank/DDBJ databases">
        <title>Novel species isolated from subtropical streams in China.</title>
        <authorList>
            <person name="Lu H."/>
        </authorList>
    </citation>
    <scope>NUCLEOTIDE SEQUENCE [LARGE SCALE GENOMIC DNA]</scope>
    <source>
        <strain evidence="1 2">FT3S</strain>
    </source>
</reference>
<dbReference type="RefSeq" id="WP_182219603.1">
    <property type="nucleotide sequence ID" value="NZ_JACEZS010000017.1"/>
</dbReference>
<organism evidence="1 2">
    <name type="scientific">Rugamonas fusca</name>
    <dbReference type="NCBI Taxonomy" id="2758568"/>
    <lineage>
        <taxon>Bacteria</taxon>
        <taxon>Pseudomonadati</taxon>
        <taxon>Pseudomonadota</taxon>
        <taxon>Betaproteobacteria</taxon>
        <taxon>Burkholderiales</taxon>
        <taxon>Oxalobacteraceae</taxon>
        <taxon>Telluria group</taxon>
        <taxon>Rugamonas</taxon>
    </lineage>
</organism>
<proteinExistence type="predicted"/>
<evidence type="ECO:0000313" key="2">
    <source>
        <dbReference type="Proteomes" id="UP000566711"/>
    </source>
</evidence>
<dbReference type="Proteomes" id="UP000566711">
    <property type="component" value="Unassembled WGS sequence"/>
</dbReference>